<dbReference type="GO" id="GO:0016020">
    <property type="term" value="C:membrane"/>
    <property type="evidence" value="ECO:0007669"/>
    <property type="project" value="InterPro"/>
</dbReference>
<keyword evidence="4" id="KW-1185">Reference proteome</keyword>
<protein>
    <submittedName>
        <fullName evidence="3">UPF0716 protein FxsA</fullName>
    </submittedName>
</protein>
<feature type="transmembrane region" description="Helical" evidence="2">
    <location>
        <begin position="24"/>
        <end position="45"/>
    </location>
</feature>
<keyword evidence="2" id="KW-0472">Membrane</keyword>
<dbReference type="Pfam" id="PF04186">
    <property type="entry name" value="FxsA"/>
    <property type="match status" value="1"/>
</dbReference>
<name>A0A1I3Z2J5_9HYPH</name>
<dbReference type="PANTHER" id="PTHR35335:SF1">
    <property type="entry name" value="UPF0716 PROTEIN FXSA"/>
    <property type="match status" value="1"/>
</dbReference>
<keyword evidence="2" id="KW-0812">Transmembrane</keyword>
<keyword evidence="2" id="KW-1133">Transmembrane helix</keyword>
<proteinExistence type="predicted"/>
<dbReference type="NCBIfam" id="NF008528">
    <property type="entry name" value="PRK11463.1-2"/>
    <property type="match status" value="1"/>
</dbReference>
<evidence type="ECO:0000256" key="2">
    <source>
        <dbReference type="SAM" id="Phobius"/>
    </source>
</evidence>
<evidence type="ECO:0000313" key="3">
    <source>
        <dbReference type="EMBL" id="SFK38313.1"/>
    </source>
</evidence>
<dbReference type="EMBL" id="FOSN01000007">
    <property type="protein sequence ID" value="SFK38313.1"/>
    <property type="molecule type" value="Genomic_DNA"/>
</dbReference>
<gene>
    <name evidence="3" type="ORF">SAMN05444581_10731</name>
</gene>
<dbReference type="InterPro" id="IPR007313">
    <property type="entry name" value="FxsA"/>
</dbReference>
<dbReference type="AlphaFoldDB" id="A0A1I3Z2J5"/>
<dbReference type="Proteomes" id="UP000198755">
    <property type="component" value="Unassembled WGS sequence"/>
</dbReference>
<evidence type="ECO:0000256" key="1">
    <source>
        <dbReference type="SAM" id="MobiDB-lite"/>
    </source>
</evidence>
<dbReference type="RefSeq" id="WP_175492550.1">
    <property type="nucleotide sequence ID" value="NZ_FOSN01000007.1"/>
</dbReference>
<dbReference type="STRING" id="1612308.SAMN05444581_10731"/>
<dbReference type="PANTHER" id="PTHR35335">
    <property type="entry name" value="UPF0716 PROTEIN FXSA"/>
    <property type="match status" value="1"/>
</dbReference>
<accession>A0A1I3Z2J5</accession>
<evidence type="ECO:0000313" key="4">
    <source>
        <dbReference type="Proteomes" id="UP000198755"/>
    </source>
</evidence>
<feature type="transmembrane region" description="Helical" evidence="2">
    <location>
        <begin position="95"/>
        <end position="112"/>
    </location>
</feature>
<sequence>MAEIRFVRFNLQSSGSPLRLPGQFVLYLGLWLLAEFAAFSLVVHMVGFAGAVFLCLLTSIAGATMLRNVGLSAAINFRRGLGRPSDEENPAARDAMFDGALAGLGSILLILPGFVTDFFGFALAAPSIRGQIAAWLQGKTVQPGRRPAAPKEIELAPQEWTRLDDKNPRSGRRK</sequence>
<feature type="region of interest" description="Disordered" evidence="1">
    <location>
        <begin position="142"/>
        <end position="174"/>
    </location>
</feature>
<feature type="transmembrane region" description="Helical" evidence="2">
    <location>
        <begin position="51"/>
        <end position="75"/>
    </location>
</feature>
<reference evidence="3 4" key="1">
    <citation type="submission" date="2016-10" db="EMBL/GenBank/DDBJ databases">
        <authorList>
            <person name="de Groot N.N."/>
        </authorList>
    </citation>
    <scope>NUCLEOTIDE SEQUENCE [LARGE SCALE GENOMIC DNA]</scope>
    <source>
        <strain evidence="3 4">NE2</strain>
    </source>
</reference>
<organism evidence="3 4">
    <name type="scientific">Methylocapsa palsarum</name>
    <dbReference type="NCBI Taxonomy" id="1612308"/>
    <lineage>
        <taxon>Bacteria</taxon>
        <taxon>Pseudomonadati</taxon>
        <taxon>Pseudomonadota</taxon>
        <taxon>Alphaproteobacteria</taxon>
        <taxon>Hyphomicrobiales</taxon>
        <taxon>Beijerinckiaceae</taxon>
        <taxon>Methylocapsa</taxon>
    </lineage>
</organism>